<dbReference type="AlphaFoldDB" id="A0AAV2PCJ4"/>
<dbReference type="CDD" id="cd10305">
    <property type="entry name" value="GST_C_AIMP3"/>
    <property type="match status" value="1"/>
</dbReference>
<organism evidence="2 3">
    <name type="scientific">Lasius platythorax</name>
    <dbReference type="NCBI Taxonomy" id="488582"/>
    <lineage>
        <taxon>Eukaryota</taxon>
        <taxon>Metazoa</taxon>
        <taxon>Ecdysozoa</taxon>
        <taxon>Arthropoda</taxon>
        <taxon>Hexapoda</taxon>
        <taxon>Insecta</taxon>
        <taxon>Pterygota</taxon>
        <taxon>Neoptera</taxon>
        <taxon>Endopterygota</taxon>
        <taxon>Hymenoptera</taxon>
        <taxon>Apocrita</taxon>
        <taxon>Aculeata</taxon>
        <taxon>Formicoidea</taxon>
        <taxon>Formicidae</taxon>
        <taxon>Formicinae</taxon>
        <taxon>Lasius</taxon>
        <taxon>Lasius</taxon>
    </lineage>
</organism>
<dbReference type="GO" id="GO:0005634">
    <property type="term" value="C:nucleus"/>
    <property type="evidence" value="ECO:0007669"/>
    <property type="project" value="TreeGrafter"/>
</dbReference>
<dbReference type="GO" id="GO:0043517">
    <property type="term" value="P:positive regulation of DNA damage response, signal transduction by p53 class mediator"/>
    <property type="evidence" value="ECO:0007669"/>
    <property type="project" value="InterPro"/>
</dbReference>
<dbReference type="InterPro" id="IPR053837">
    <property type="entry name" value="AIMP3/p18_C"/>
</dbReference>
<dbReference type="PANTHER" id="PTHR44490:SF1">
    <property type="entry name" value="EUKARYOTIC TRANSLATION ELONGATION FACTOR 1 EPSILON-1"/>
    <property type="match status" value="1"/>
</dbReference>
<reference evidence="2" key="1">
    <citation type="submission" date="2024-04" db="EMBL/GenBank/DDBJ databases">
        <authorList>
            <consortium name="Molecular Ecology Group"/>
        </authorList>
    </citation>
    <scope>NUCLEOTIDE SEQUENCE</scope>
</reference>
<dbReference type="Proteomes" id="UP001497644">
    <property type="component" value="Chromosome 9"/>
</dbReference>
<dbReference type="SUPFAM" id="SSF47616">
    <property type="entry name" value="GST C-terminal domain-like"/>
    <property type="match status" value="1"/>
</dbReference>
<dbReference type="PANTHER" id="PTHR44490">
    <property type="entry name" value="EUKARYOTIC TRANSLATION ELONGATION FACTOR 1 EPSILON-1"/>
    <property type="match status" value="1"/>
</dbReference>
<dbReference type="GO" id="GO:0017101">
    <property type="term" value="C:aminoacyl-tRNA synthetase multienzyme complex"/>
    <property type="evidence" value="ECO:0007669"/>
    <property type="project" value="InterPro"/>
</dbReference>
<evidence type="ECO:0000313" key="2">
    <source>
        <dbReference type="EMBL" id="CAL1689744.1"/>
    </source>
</evidence>
<keyword evidence="3" id="KW-1185">Reference proteome</keyword>
<protein>
    <recommendedName>
        <fullName evidence="1">Nuclear-export cofactor Arc1-like N-terminal domain-containing protein</fullName>
    </recommendedName>
</protein>
<evidence type="ECO:0000259" key="1">
    <source>
        <dbReference type="Pfam" id="PF21972"/>
    </source>
</evidence>
<dbReference type="EMBL" id="OZ034832">
    <property type="protein sequence ID" value="CAL1689744.1"/>
    <property type="molecule type" value="Genomic_DNA"/>
</dbReference>
<sequence length="173" mass="19979">MGLCNIECVERIAQYLDVPSKRKEISNKHVVLVPECEKDSPPIQGFSTIIQALVASSKCSDMLCSEKEVQALTQQWLEYVAVCVNHADLPVNAKRVFNELNIVLKDVPYITGTEKTIADVTLYYILHSLMKELSQQEKIQYVHVSRWFDNIQQEERLRRDLDLISFNLLHLFL</sequence>
<evidence type="ECO:0000313" key="3">
    <source>
        <dbReference type="Proteomes" id="UP001497644"/>
    </source>
</evidence>
<dbReference type="InterPro" id="IPR042450">
    <property type="entry name" value="EEF1E1"/>
</dbReference>
<dbReference type="GO" id="GO:0005737">
    <property type="term" value="C:cytoplasm"/>
    <property type="evidence" value="ECO:0007669"/>
    <property type="project" value="TreeGrafter"/>
</dbReference>
<dbReference type="Gene3D" id="1.20.1050.10">
    <property type="match status" value="1"/>
</dbReference>
<dbReference type="InterPro" id="IPR036282">
    <property type="entry name" value="Glutathione-S-Trfase_C_sf"/>
</dbReference>
<feature type="domain" description="Nuclear-export cofactor Arc1-like N-terminal" evidence="1">
    <location>
        <begin position="70"/>
        <end position="154"/>
    </location>
</feature>
<name>A0AAV2PCJ4_9HYME</name>
<gene>
    <name evidence="2" type="ORF">LPLAT_LOCUS14603</name>
</gene>
<dbReference type="Pfam" id="PF21972">
    <property type="entry name" value="Arc1p_N_like"/>
    <property type="match status" value="1"/>
</dbReference>
<proteinExistence type="predicted"/>
<dbReference type="InterPro" id="IPR053836">
    <property type="entry name" value="Arc1-like_N"/>
</dbReference>
<accession>A0AAV2PCJ4</accession>